<dbReference type="InterPro" id="IPR015955">
    <property type="entry name" value="Lactate_DH/Glyco_Ohase_4_C"/>
</dbReference>
<dbReference type="AlphaFoldDB" id="A0A2D4EYS5"/>
<evidence type="ECO:0000259" key="3">
    <source>
        <dbReference type="Pfam" id="PF02866"/>
    </source>
</evidence>
<sequence>MASAHTIATVLRYWYQGSPPGEMISLGVISEGQFGLPEGIVYSMPVRFENGSWEIYTEIEINEKTQSYLLILACDLIREKQVALGEVAELNPQRRDIHAIYRDVAEEEEEVEVNNEPRASLIDQDRALESEDQTVAEEMEDPDELNESKNIEEENIEVEDD</sequence>
<feature type="compositionally biased region" description="Acidic residues" evidence="2">
    <location>
        <begin position="130"/>
        <end position="145"/>
    </location>
</feature>
<protein>
    <recommendedName>
        <fullName evidence="3">Lactate/malate dehydrogenase C-terminal domain-containing protein</fullName>
    </recommendedName>
</protein>
<name>A0A2D4EYS5_MICCO</name>
<dbReference type="SUPFAM" id="SSF56327">
    <property type="entry name" value="LDH C-terminal domain-like"/>
    <property type="match status" value="1"/>
</dbReference>
<dbReference type="GO" id="GO:0016616">
    <property type="term" value="F:oxidoreductase activity, acting on the CH-OH group of donors, NAD or NADP as acceptor"/>
    <property type="evidence" value="ECO:0007669"/>
    <property type="project" value="InterPro"/>
</dbReference>
<proteinExistence type="predicted"/>
<dbReference type="Gene3D" id="3.90.110.10">
    <property type="entry name" value="Lactate dehydrogenase/glycoside hydrolase, family 4, C-terminal"/>
    <property type="match status" value="1"/>
</dbReference>
<keyword evidence="1" id="KW-0560">Oxidoreductase</keyword>
<evidence type="ECO:0000256" key="1">
    <source>
        <dbReference type="ARBA" id="ARBA00023002"/>
    </source>
</evidence>
<reference evidence="4" key="2">
    <citation type="submission" date="2017-11" db="EMBL/GenBank/DDBJ databases">
        <title>Coralsnake Venomics: Analyses of Venom Gland Transcriptomes and Proteomes of Six Brazilian Taxa.</title>
        <authorList>
            <person name="Aird S.D."/>
            <person name="Jorge da Silva N."/>
            <person name="Qiu L."/>
            <person name="Villar-Briones A."/>
            <person name="Aparecida-Saddi V."/>
            <person name="Campos-Telles M.P."/>
            <person name="Grau M."/>
            <person name="Mikheyev A.S."/>
        </authorList>
    </citation>
    <scope>NUCLEOTIDE SEQUENCE</scope>
    <source>
        <tissue evidence="4">Venom_gland</tissue>
    </source>
</reference>
<dbReference type="PANTHER" id="PTHR23382">
    <property type="entry name" value="MALATE DEHYDROGENASE"/>
    <property type="match status" value="1"/>
</dbReference>
<organism evidence="4">
    <name type="scientific">Micrurus corallinus</name>
    <name type="common">Brazilian coral snake</name>
    <dbReference type="NCBI Taxonomy" id="54390"/>
    <lineage>
        <taxon>Eukaryota</taxon>
        <taxon>Metazoa</taxon>
        <taxon>Chordata</taxon>
        <taxon>Craniata</taxon>
        <taxon>Vertebrata</taxon>
        <taxon>Euteleostomi</taxon>
        <taxon>Lepidosauria</taxon>
        <taxon>Squamata</taxon>
        <taxon>Bifurcata</taxon>
        <taxon>Unidentata</taxon>
        <taxon>Episquamata</taxon>
        <taxon>Toxicofera</taxon>
        <taxon>Serpentes</taxon>
        <taxon>Colubroidea</taxon>
        <taxon>Elapidae</taxon>
        <taxon>Elapinae</taxon>
        <taxon>Micrurus</taxon>
    </lineage>
</organism>
<evidence type="ECO:0000256" key="2">
    <source>
        <dbReference type="SAM" id="MobiDB-lite"/>
    </source>
</evidence>
<dbReference type="InterPro" id="IPR022383">
    <property type="entry name" value="Lactate/malate_DH_C"/>
</dbReference>
<dbReference type="GO" id="GO:0006108">
    <property type="term" value="P:malate metabolic process"/>
    <property type="evidence" value="ECO:0007669"/>
    <property type="project" value="InterPro"/>
</dbReference>
<dbReference type="EMBL" id="IACJ01036132">
    <property type="protein sequence ID" value="LAA40096.1"/>
    <property type="molecule type" value="Transcribed_RNA"/>
</dbReference>
<dbReference type="Pfam" id="PF02866">
    <property type="entry name" value="Ldh_1_C"/>
    <property type="match status" value="1"/>
</dbReference>
<accession>A0A2D4EYS5</accession>
<feature type="domain" description="Lactate/malate dehydrogenase C-terminal" evidence="3">
    <location>
        <begin position="2"/>
        <end position="80"/>
    </location>
</feature>
<feature type="region of interest" description="Disordered" evidence="2">
    <location>
        <begin position="106"/>
        <end position="161"/>
    </location>
</feature>
<reference evidence="4" key="1">
    <citation type="submission" date="2017-07" db="EMBL/GenBank/DDBJ databases">
        <authorList>
            <person name="Mikheyev A."/>
            <person name="Grau M."/>
        </authorList>
    </citation>
    <scope>NUCLEOTIDE SEQUENCE</scope>
    <source>
        <tissue evidence="4">Venom_gland</tissue>
    </source>
</reference>
<dbReference type="InterPro" id="IPR010945">
    <property type="entry name" value="Malate_DH_type2"/>
</dbReference>
<evidence type="ECO:0000313" key="4">
    <source>
        <dbReference type="EMBL" id="LAA40096.1"/>
    </source>
</evidence>
<dbReference type="GO" id="GO:0016615">
    <property type="term" value="F:malate dehydrogenase activity"/>
    <property type="evidence" value="ECO:0007669"/>
    <property type="project" value="InterPro"/>
</dbReference>